<reference evidence="1 2" key="1">
    <citation type="journal article" date="2023" name="Science">
        <title>Complex scaffold remodeling in plant triterpene biosynthesis.</title>
        <authorList>
            <person name="De La Pena R."/>
            <person name="Hodgson H."/>
            <person name="Liu J.C."/>
            <person name="Stephenson M.J."/>
            <person name="Martin A.C."/>
            <person name="Owen C."/>
            <person name="Harkess A."/>
            <person name="Leebens-Mack J."/>
            <person name="Jimenez L.E."/>
            <person name="Osbourn A."/>
            <person name="Sattely E.S."/>
        </authorList>
    </citation>
    <scope>NUCLEOTIDE SEQUENCE [LARGE SCALE GENOMIC DNA]</scope>
    <source>
        <strain evidence="2">cv. JPN11</strain>
        <tissue evidence="1">Leaf</tissue>
    </source>
</reference>
<dbReference type="Proteomes" id="UP001164539">
    <property type="component" value="Chromosome 4"/>
</dbReference>
<organism evidence="1 2">
    <name type="scientific">Melia azedarach</name>
    <name type="common">Chinaberry tree</name>
    <dbReference type="NCBI Taxonomy" id="155640"/>
    <lineage>
        <taxon>Eukaryota</taxon>
        <taxon>Viridiplantae</taxon>
        <taxon>Streptophyta</taxon>
        <taxon>Embryophyta</taxon>
        <taxon>Tracheophyta</taxon>
        <taxon>Spermatophyta</taxon>
        <taxon>Magnoliopsida</taxon>
        <taxon>eudicotyledons</taxon>
        <taxon>Gunneridae</taxon>
        <taxon>Pentapetalae</taxon>
        <taxon>rosids</taxon>
        <taxon>malvids</taxon>
        <taxon>Sapindales</taxon>
        <taxon>Meliaceae</taxon>
        <taxon>Melia</taxon>
    </lineage>
</organism>
<comment type="caution">
    <text evidence="1">The sequence shown here is derived from an EMBL/GenBank/DDBJ whole genome shotgun (WGS) entry which is preliminary data.</text>
</comment>
<evidence type="ECO:0000313" key="2">
    <source>
        <dbReference type="Proteomes" id="UP001164539"/>
    </source>
</evidence>
<sequence>MESEEEEGFGLGNETQPCKSWAQQTEESYQLQLAMALRLSSQISSADDPHFLDLFSGERQADSAETVSHRFWVNGCLSYFDRILDGFYLIHGMDPYTWTIGTNQRDTGLIPSYKSLKDVDPHNDSSIEVILIDKSRDLGLKELDNIVLSLLSNQVTAEDVVRQLANLVCDHMGGAATIEGEELGERWRECAEVLKDRFNSVILPIGSFTVGLCVHRALLFKVFADSINLPCRIAKGCKYCRRDDASSCLVKIGCDREYLVDLFGDPGALSKPDSTLNRTASVFISSPLYHPRFRAVDTVENFRTLAKLYFIDNRSPKFEPDDDLSGTAIDQDNKTRQRDAKPSTGKLFDKKNLTSTSSNNHETALGRARQNVTFDSDLQMLNSSNLSPHVINSSNLVKGPLLRSPVLPFRHRKTHETPAFSRLKPCETNNHLFMEANLSVMSSSRRELYLEEEGLDIRWSELVIKKKIGEGSFGTVHLAEWRNSDVAVKILVEQDFHGDRFEEFLREVAIMKGLRHPNIVLFMGVVSEPPNLSIVTEYLSRGSLYRLLHVPDTRVAVDERLRLNMAYDVAKGMNYLHQCRPPIVHRDLKSPNLLVDSNYTVKVCDFGLSRSKANTFLSSKTAAGTPEWMAPEVLREELSDEKSDVFSFGVILWELVTLQKPWRHLTTSQVIGAVGFRGKRLEIPGNVNPAVAALIKNCWVEEPEKRPSFPNIMETLQQLLTSSVSQPLSAQTL</sequence>
<keyword evidence="1" id="KW-0808">Transferase</keyword>
<keyword evidence="2" id="KW-1185">Reference proteome</keyword>
<keyword evidence="1" id="KW-0418">Kinase</keyword>
<accession>A0ACC1YBU8</accession>
<evidence type="ECO:0000313" key="1">
    <source>
        <dbReference type="EMBL" id="KAJ4720647.1"/>
    </source>
</evidence>
<dbReference type="EMBL" id="CM051397">
    <property type="protein sequence ID" value="KAJ4720647.1"/>
    <property type="molecule type" value="Genomic_DNA"/>
</dbReference>
<name>A0ACC1YBU8_MELAZ</name>
<protein>
    <submittedName>
        <fullName evidence="1">Protein kinase</fullName>
    </submittedName>
</protein>
<proteinExistence type="predicted"/>
<gene>
    <name evidence="1" type="ORF">OWV82_008441</name>
</gene>